<evidence type="ECO:0000313" key="6">
    <source>
        <dbReference type="EMBL" id="PPJ49794.1"/>
    </source>
</evidence>
<dbReference type="PROSITE" id="PS50090">
    <property type="entry name" value="MYB_LIKE"/>
    <property type="match status" value="1"/>
</dbReference>
<evidence type="ECO:0000259" key="5">
    <source>
        <dbReference type="PROSITE" id="PS50090"/>
    </source>
</evidence>
<dbReference type="GO" id="GO:0031931">
    <property type="term" value="C:TORC1 complex"/>
    <property type="evidence" value="ECO:0007669"/>
    <property type="project" value="InterPro"/>
</dbReference>
<feature type="compositionally biased region" description="Basic residues" evidence="4">
    <location>
        <begin position="25"/>
        <end position="36"/>
    </location>
</feature>
<keyword evidence="3" id="KW-0175">Coiled coil</keyword>
<feature type="region of interest" description="Disordered" evidence="4">
    <location>
        <begin position="622"/>
        <end position="646"/>
    </location>
</feature>
<dbReference type="Gene3D" id="2.130.10.10">
    <property type="entry name" value="YVTN repeat-like/Quinoprotein amine dehydrogenase"/>
    <property type="match status" value="1"/>
</dbReference>
<dbReference type="SMART" id="SM00717">
    <property type="entry name" value="SANT"/>
    <property type="match status" value="3"/>
</dbReference>
<evidence type="ECO:0000313" key="7">
    <source>
        <dbReference type="Proteomes" id="UP000237631"/>
    </source>
</evidence>
<dbReference type="PANTHER" id="PTHR19842:SF2">
    <property type="entry name" value="WD REPEAT PROTEIN (AFU_ORTHOLOGUE AFUA_5G04300)"/>
    <property type="match status" value="1"/>
</dbReference>
<feature type="compositionally biased region" description="Basic and acidic residues" evidence="4">
    <location>
        <begin position="226"/>
        <end position="254"/>
    </location>
</feature>
<sequence>MAPIVIDLLSSEDESPSKLLQSFKNRPKRAKSHNSQHFHSDSVTSSDADERRDEVGDGTNAPDRLASPPSRATSVQMREHVSPNGFKSFSLYKQSSNPAREEDANGRDKTQSFTQPVLSNDAWKALGSPGRKLQEDFARIRRDLEQSKMQLEAKRQERVQKADLYQQQRRLSASKAGTTSDYAARTSIPSNSRLESGLVLAKLPVEANIPPEATLEGNVLENSMDRLAKRSSDGPTKDSVKRRRTEDYRIDALQRRTQTLDATDPKMERLTTSSEPDFALCNSAISTKRAPRQPQPSSSPPAVTDSASSSQAGRPWTIEEEMLLKRLKEVEGLSWAEIEHHFPGRSRGTLNVRYYTKLKSKRFPTQLGQPGRPRKQASPAPSASVQQLSSSLEAAQPQQTIAGSGQPYSLPDLATQTPASSGSKRSWQPFTTQDNALLKKLKGDLNMNWSEIHPYFPQRSLPSLQVHYSTKVKNMEINTSNVIVPSRGSTAMPPRAQPTSINASSPRLQPISTNASGSAAKASNFGSQYTAEEVALLKQLKEEVGLDWKAMVPYFDGRTAGSLQVYWYTKIRNVGTSRPAPDLPRHDSAELLAPRAKRIRKSAPAAVDGFVSWTDARAIMRNSGDAEDTKDVDAADDRSSTASHGPLALQDSVFPRSVNRILHQRATGTGSRAWMTSRFSIPEELKNHVHRDYNLQKYYHGTSGDVVGLSWSSTGAFFAAGSIAITDNRSMQYNMSRNLLVGNHEHGELQELVEHHVERPKVTEADNPNALSAMRQTQDPRLFQTVTATAFSPVPEHEGMLFTTGTDRMLRKYTVYSDVRSTKVDASFQHKASVDLLAVHEEGCIATGTHSVSDNITVFDAQGASINCVWTGSPRRQDLHTTASIYPSTLKWGIAHVHRNYLLAGFSGDEDKLLAGETALWDVQHQTQIELRGETRNVFDVCWNPRPSSASIVFAVASNSTGIKLGGRGDRSAVSCFAPTQPLSAVITWQCPALDINDVLICPYNDNLIAAGATDGKVYVWDQRWAGRSQAPLHVLSHGESLNILPHGYDRELTDTGVRFLSWGATSSRLYSGSSDGIVKVWNPYRSADNAHVQDLDTPRQHRSAVMSGVFSPDHRELLIGTENGRINLFTTGGAVLPKPEQFKLHTAPEPAAEDSPLEAAETLLNMGKIVTRPCGAMPISQAVQGERYDGPFQAPKNIDLARAERNLQEAWIAQGKLAARNARQDDVDQHKVALEKAQMRVRDAQAATDDLCDRSLFAESSRPKAEAFQRELAKSRGERRNLEILAQICFGDESVACKHDCAYLPTSEELEDNGRSELRIPGALRSLGNEAVAASKLRAEDEASESCFRCFPLQKRPNGAKRELCLTCKLNGMRLTTKCSKCSGPARVETDQAKQPVCEACSFACFRCSRSTEMSSDFTRLECKGCDLSWEAGVLGYELVRKKFARNEATKASVESHEQYDDFGTAERERLAGLWDDEHA</sequence>
<feature type="region of interest" description="Disordered" evidence="4">
    <location>
        <begin position="484"/>
        <end position="516"/>
    </location>
</feature>
<dbReference type="InterPro" id="IPR015943">
    <property type="entry name" value="WD40/YVTN_repeat-like_dom_sf"/>
</dbReference>
<feature type="compositionally biased region" description="Polar residues" evidence="4">
    <location>
        <begin position="37"/>
        <end position="46"/>
    </location>
</feature>
<dbReference type="GO" id="GO:0032956">
    <property type="term" value="P:regulation of actin cytoskeleton organization"/>
    <property type="evidence" value="ECO:0007669"/>
    <property type="project" value="TreeGrafter"/>
</dbReference>
<feature type="compositionally biased region" description="Polar residues" evidence="4">
    <location>
        <begin position="379"/>
        <end position="407"/>
    </location>
</feature>
<gene>
    <name evidence="6" type="ORF">CBER1_03320</name>
</gene>
<feature type="coiled-coil region" evidence="3">
    <location>
        <begin position="1228"/>
        <end position="1286"/>
    </location>
</feature>
<feature type="compositionally biased region" description="Polar residues" evidence="4">
    <location>
        <begin position="165"/>
        <end position="188"/>
    </location>
</feature>
<dbReference type="InterPro" id="IPR009057">
    <property type="entry name" value="Homeodomain-like_sf"/>
</dbReference>
<dbReference type="Gene3D" id="1.10.10.60">
    <property type="entry name" value="Homeodomain-like"/>
    <property type="match status" value="1"/>
</dbReference>
<feature type="compositionally biased region" description="Basic and acidic residues" evidence="4">
    <location>
        <begin position="99"/>
        <end position="110"/>
    </location>
</feature>
<accession>A0A2S6BQP3</accession>
<feature type="compositionally biased region" description="Polar residues" evidence="4">
    <location>
        <begin position="85"/>
        <end position="98"/>
    </location>
</feature>
<dbReference type="InterPro" id="IPR037588">
    <property type="entry name" value="MLST8"/>
</dbReference>
<feature type="compositionally biased region" description="Basic and acidic residues" evidence="4">
    <location>
        <begin position="151"/>
        <end position="161"/>
    </location>
</feature>
<dbReference type="InterPro" id="IPR001680">
    <property type="entry name" value="WD40_rpt"/>
</dbReference>
<keyword evidence="7" id="KW-1185">Reference proteome</keyword>
<feature type="compositionally biased region" description="Polar residues" evidence="4">
    <location>
        <begin position="497"/>
        <end position="516"/>
    </location>
</feature>
<comment type="caution">
    <text evidence="6">The sequence shown here is derived from an EMBL/GenBank/DDBJ whole genome shotgun (WGS) entry which is preliminary data.</text>
</comment>
<evidence type="ECO:0000256" key="2">
    <source>
        <dbReference type="PROSITE-ProRule" id="PRU00221"/>
    </source>
</evidence>
<feature type="region of interest" description="Disordered" evidence="4">
    <location>
        <begin position="361"/>
        <end position="431"/>
    </location>
</feature>
<keyword evidence="2" id="KW-0853">WD repeat</keyword>
<dbReference type="STRING" id="357750.A0A2S6BQP3"/>
<proteinExistence type="inferred from homology"/>
<dbReference type="GO" id="GO:0031932">
    <property type="term" value="C:TORC2 complex"/>
    <property type="evidence" value="ECO:0007669"/>
    <property type="project" value="InterPro"/>
</dbReference>
<feature type="domain" description="Myb-like" evidence="5">
    <location>
        <begin position="308"/>
        <end position="358"/>
    </location>
</feature>
<dbReference type="Pfam" id="PF00400">
    <property type="entry name" value="WD40"/>
    <property type="match status" value="2"/>
</dbReference>
<feature type="compositionally biased region" description="Basic and acidic residues" evidence="4">
    <location>
        <begin position="627"/>
        <end position="639"/>
    </location>
</feature>
<feature type="region of interest" description="Disordered" evidence="4">
    <location>
        <begin position="1"/>
        <end position="126"/>
    </location>
</feature>
<dbReference type="SUPFAM" id="SSF46689">
    <property type="entry name" value="Homeodomain-like"/>
    <property type="match status" value="2"/>
</dbReference>
<dbReference type="SMART" id="SM00320">
    <property type="entry name" value="WD40"/>
    <property type="match status" value="6"/>
</dbReference>
<evidence type="ECO:0000256" key="1">
    <source>
        <dbReference type="ARBA" id="ARBA00009890"/>
    </source>
</evidence>
<dbReference type="EMBL" id="PNEN01001798">
    <property type="protein sequence ID" value="PPJ49794.1"/>
    <property type="molecule type" value="Genomic_DNA"/>
</dbReference>
<name>A0A2S6BQP3_9PEZI</name>
<organism evidence="6 7">
    <name type="scientific">Cercospora berteroae</name>
    <dbReference type="NCBI Taxonomy" id="357750"/>
    <lineage>
        <taxon>Eukaryota</taxon>
        <taxon>Fungi</taxon>
        <taxon>Dikarya</taxon>
        <taxon>Ascomycota</taxon>
        <taxon>Pezizomycotina</taxon>
        <taxon>Dothideomycetes</taxon>
        <taxon>Dothideomycetidae</taxon>
        <taxon>Mycosphaerellales</taxon>
        <taxon>Mycosphaerellaceae</taxon>
        <taxon>Cercospora</taxon>
    </lineage>
</organism>
<dbReference type="GO" id="GO:0031929">
    <property type="term" value="P:TOR signaling"/>
    <property type="evidence" value="ECO:0007669"/>
    <property type="project" value="InterPro"/>
</dbReference>
<feature type="repeat" description="WD" evidence="2">
    <location>
        <begin position="1058"/>
        <end position="1083"/>
    </location>
</feature>
<feature type="region of interest" description="Disordered" evidence="4">
    <location>
        <begin position="151"/>
        <end position="188"/>
    </location>
</feature>
<feature type="region of interest" description="Disordered" evidence="4">
    <location>
        <begin position="226"/>
        <end position="316"/>
    </location>
</feature>
<feature type="compositionally biased region" description="Polar residues" evidence="4">
    <location>
        <begin position="414"/>
        <end position="431"/>
    </location>
</feature>
<evidence type="ECO:0000256" key="3">
    <source>
        <dbReference type="SAM" id="Coils"/>
    </source>
</evidence>
<dbReference type="InterPro" id="IPR001005">
    <property type="entry name" value="SANT/Myb"/>
</dbReference>
<dbReference type="CDD" id="cd00167">
    <property type="entry name" value="SANT"/>
    <property type="match status" value="2"/>
</dbReference>
<evidence type="ECO:0000256" key="4">
    <source>
        <dbReference type="SAM" id="MobiDB-lite"/>
    </source>
</evidence>
<dbReference type="Proteomes" id="UP000237631">
    <property type="component" value="Unassembled WGS sequence"/>
</dbReference>
<dbReference type="SUPFAM" id="SSF50978">
    <property type="entry name" value="WD40 repeat-like"/>
    <property type="match status" value="1"/>
</dbReference>
<dbReference type="OrthoDB" id="10248252at2759"/>
<dbReference type="PANTHER" id="PTHR19842">
    <property type="entry name" value="G BETA-LIKE PROTEIN GBL"/>
    <property type="match status" value="1"/>
</dbReference>
<reference evidence="7" key="1">
    <citation type="journal article" date="2017" name="bioRxiv">
        <title>Conservation of a gene cluster reveals novel cercosporin biosynthetic mechanisms and extends production to the genus Colletotrichum.</title>
        <authorList>
            <person name="de Jonge R."/>
            <person name="Ebert M.K."/>
            <person name="Huitt-Roehl C.R."/>
            <person name="Pal P."/>
            <person name="Suttle J.C."/>
            <person name="Spanner R.E."/>
            <person name="Neubauer J.D."/>
            <person name="Jurick W.M.II."/>
            <person name="Stott K.A."/>
            <person name="Secor G.A."/>
            <person name="Thomma B.P.H.J."/>
            <person name="Van de Peer Y."/>
            <person name="Townsend C.A."/>
            <person name="Bolton M.D."/>
        </authorList>
    </citation>
    <scope>NUCLEOTIDE SEQUENCE [LARGE SCALE GENOMIC DNA]</scope>
    <source>
        <strain evidence="7">CBS538.71</strain>
    </source>
</reference>
<comment type="similarity">
    <text evidence="1">Belongs to the WD repeat LST8 family.</text>
</comment>
<protein>
    <recommendedName>
        <fullName evidence="5">Myb-like domain-containing protein</fullName>
    </recommendedName>
</protein>
<dbReference type="PROSITE" id="PS50082">
    <property type="entry name" value="WD_REPEATS_2"/>
    <property type="match status" value="1"/>
</dbReference>
<dbReference type="InterPro" id="IPR036322">
    <property type="entry name" value="WD40_repeat_dom_sf"/>
</dbReference>